<dbReference type="InterPro" id="IPR027417">
    <property type="entry name" value="P-loop_NTPase"/>
</dbReference>
<feature type="transmembrane region" description="Helical" evidence="1">
    <location>
        <begin position="122"/>
        <end position="142"/>
    </location>
</feature>
<evidence type="ECO:0000313" key="4">
    <source>
        <dbReference type="Proteomes" id="UP001183629"/>
    </source>
</evidence>
<dbReference type="SUPFAM" id="SSF52540">
    <property type="entry name" value="P-loop containing nucleoside triphosphate hydrolases"/>
    <property type="match status" value="1"/>
</dbReference>
<feature type="transmembrane region" description="Helical" evidence="1">
    <location>
        <begin position="148"/>
        <end position="170"/>
    </location>
</feature>
<sequence>MYIPVTPRGPDWQRIGTSFAAVPFVLIGCTLFEAVVAIRAYAIGMAAGLGIGRTAEPLAPRLSTEQPAYVQYLFGPVWRDVLHTIKIATQRQAKAAEAEQKRIRRKHFPGQDDELVDSRNRIVGFTMLVSIVTGFLLAAVLLSVVLAIQALVIGILWAVGIVVIYSLRLIDSALLIVRGIRITCTHCYHRVPYPGYYCDGCGNQHRDIRPGRYGMLHRTCKCGHRMPTLLMLGSYRMRAFCPHCGQDLPSHVGRSAEIVVPVLGASGAGKTQFLAAVSIALDEKFSRTDGSMRPADAHSEAWYRQVGDIRARGTTVTKTPPGPQRGVSLWLERGRRSARVVLFDAAGELFGRGDGIRDLLYLRAKPAYVFIVDPLSVPTLWASLSAGDRARLEPVRAAESPETVFEHTIDALHEMRVRTRNTRMAVVVSKADLIAPQLTAAQVGDSDSIRTWLDGPLEQGNLVRSIDLNSASARFFLVDARLAGHPSAGVNTFVDWLLDGWEVRP</sequence>
<dbReference type="EMBL" id="JAVDYC010000001">
    <property type="protein sequence ID" value="MDR7328288.1"/>
    <property type="molecule type" value="Genomic_DNA"/>
</dbReference>
<keyword evidence="1" id="KW-0812">Transmembrane</keyword>
<dbReference type="RefSeq" id="WP_310429358.1">
    <property type="nucleotide sequence ID" value="NZ_JAVDYC010000001.1"/>
</dbReference>
<proteinExistence type="predicted"/>
<dbReference type="InterPro" id="IPR045528">
    <property type="entry name" value="DO-GTPase2"/>
</dbReference>
<evidence type="ECO:0000256" key="1">
    <source>
        <dbReference type="SAM" id="Phobius"/>
    </source>
</evidence>
<protein>
    <recommendedName>
        <fullName evidence="2">Double-GTPase 2 domain-containing protein</fullName>
    </recommendedName>
</protein>
<reference evidence="3 4" key="1">
    <citation type="submission" date="2023-07" db="EMBL/GenBank/DDBJ databases">
        <title>Sequencing the genomes of 1000 actinobacteria strains.</title>
        <authorList>
            <person name="Klenk H.-P."/>
        </authorList>
    </citation>
    <scope>NUCLEOTIDE SEQUENCE [LARGE SCALE GENOMIC DNA]</scope>
    <source>
        <strain evidence="3 4">DSM 44711</strain>
    </source>
</reference>
<accession>A0AAE4CZ63</accession>
<feature type="transmembrane region" description="Helical" evidence="1">
    <location>
        <begin position="20"/>
        <end position="42"/>
    </location>
</feature>
<keyword evidence="4" id="KW-1185">Reference proteome</keyword>
<dbReference type="Pfam" id="PF19993">
    <property type="entry name" value="DO-GTPase2"/>
    <property type="match status" value="1"/>
</dbReference>
<dbReference type="Proteomes" id="UP001183629">
    <property type="component" value="Unassembled WGS sequence"/>
</dbReference>
<feature type="domain" description="Double-GTPase 2" evidence="2">
    <location>
        <begin position="258"/>
        <end position="441"/>
    </location>
</feature>
<organism evidence="3 4">
    <name type="scientific">Catenuloplanes niger</name>
    <dbReference type="NCBI Taxonomy" id="587534"/>
    <lineage>
        <taxon>Bacteria</taxon>
        <taxon>Bacillati</taxon>
        <taxon>Actinomycetota</taxon>
        <taxon>Actinomycetes</taxon>
        <taxon>Micromonosporales</taxon>
        <taxon>Micromonosporaceae</taxon>
        <taxon>Catenuloplanes</taxon>
    </lineage>
</organism>
<name>A0AAE4CZ63_9ACTN</name>
<keyword evidence="1" id="KW-0472">Membrane</keyword>
<comment type="caution">
    <text evidence="3">The sequence shown here is derived from an EMBL/GenBank/DDBJ whole genome shotgun (WGS) entry which is preliminary data.</text>
</comment>
<evidence type="ECO:0000313" key="3">
    <source>
        <dbReference type="EMBL" id="MDR7328288.1"/>
    </source>
</evidence>
<evidence type="ECO:0000259" key="2">
    <source>
        <dbReference type="Pfam" id="PF19993"/>
    </source>
</evidence>
<gene>
    <name evidence="3" type="ORF">J2S44_008538</name>
</gene>
<keyword evidence="1" id="KW-1133">Transmembrane helix</keyword>
<dbReference type="AlphaFoldDB" id="A0AAE4CZ63"/>